<keyword evidence="1" id="KW-0472">Membrane</keyword>
<feature type="transmembrane region" description="Helical" evidence="1">
    <location>
        <begin position="35"/>
        <end position="53"/>
    </location>
</feature>
<gene>
    <name evidence="2" type="ORF">SAMN05444921_109245</name>
</gene>
<dbReference type="EMBL" id="FNHI01000009">
    <property type="protein sequence ID" value="SDM53987.1"/>
    <property type="molecule type" value="Genomic_DNA"/>
</dbReference>
<keyword evidence="1" id="KW-0812">Transmembrane</keyword>
<reference evidence="3" key="1">
    <citation type="submission" date="2016-10" db="EMBL/GenBank/DDBJ databases">
        <authorList>
            <person name="Varghese N."/>
            <person name="Submissions S."/>
        </authorList>
    </citation>
    <scope>NUCLEOTIDE SEQUENCE [LARGE SCALE GENOMIC DNA]</scope>
    <source>
        <strain evidence="3">CGMCC 4.7042</strain>
    </source>
</reference>
<evidence type="ECO:0000313" key="3">
    <source>
        <dbReference type="Proteomes" id="UP000199063"/>
    </source>
</evidence>
<dbReference type="RefSeq" id="WP_244291997.1">
    <property type="nucleotide sequence ID" value="NZ_FNHI01000009.1"/>
</dbReference>
<keyword evidence="3" id="KW-1185">Reference proteome</keyword>
<accession>A0A1G9U1V8</accession>
<evidence type="ECO:0000313" key="2">
    <source>
        <dbReference type="EMBL" id="SDM53987.1"/>
    </source>
</evidence>
<dbReference type="Proteomes" id="UP000199063">
    <property type="component" value="Unassembled WGS sequence"/>
</dbReference>
<sequence>MLFAIKAFAVLTIATGALALLITLAPSHRAALNRWWLVPPMALMLAAGVRLALPV</sequence>
<dbReference type="AlphaFoldDB" id="A0A1G9U1V8"/>
<keyword evidence="1" id="KW-1133">Transmembrane helix</keyword>
<proteinExistence type="predicted"/>
<name>A0A1G9U1V8_9ACTN</name>
<protein>
    <submittedName>
        <fullName evidence="2">Uncharacterized protein</fullName>
    </submittedName>
</protein>
<organism evidence="2 3">
    <name type="scientific">Streptomyces wuyuanensis</name>
    <dbReference type="NCBI Taxonomy" id="1196353"/>
    <lineage>
        <taxon>Bacteria</taxon>
        <taxon>Bacillati</taxon>
        <taxon>Actinomycetota</taxon>
        <taxon>Actinomycetes</taxon>
        <taxon>Kitasatosporales</taxon>
        <taxon>Streptomycetaceae</taxon>
        <taxon>Streptomyces</taxon>
    </lineage>
</organism>
<evidence type="ECO:0000256" key="1">
    <source>
        <dbReference type="SAM" id="Phobius"/>
    </source>
</evidence>
<dbReference type="GeneID" id="96657234"/>